<accession>A0AAP3E5M3</accession>
<evidence type="ECO:0000256" key="1">
    <source>
        <dbReference type="SAM" id="MobiDB-lite"/>
    </source>
</evidence>
<feature type="region of interest" description="Disordered" evidence="1">
    <location>
        <begin position="26"/>
        <end position="49"/>
    </location>
</feature>
<evidence type="ECO:0000313" key="3">
    <source>
        <dbReference type="Proteomes" id="UP001321047"/>
    </source>
</evidence>
<dbReference type="RefSeq" id="WP_342806691.1">
    <property type="nucleotide sequence ID" value="NZ_JAOPJZ010000002.1"/>
</dbReference>
<evidence type="ECO:0000313" key="2">
    <source>
        <dbReference type="EMBL" id="MCU4751180.1"/>
    </source>
</evidence>
<protein>
    <submittedName>
        <fullName evidence="2">Uncharacterized protein</fullName>
    </submittedName>
</protein>
<reference evidence="2 3" key="1">
    <citation type="submission" date="2022-09" db="EMBL/GenBank/DDBJ databases">
        <title>Enrichment on poylsaccharides allowed isolation of novel metabolic and taxonomic groups of Haloarchaea.</title>
        <authorList>
            <person name="Sorokin D.Y."/>
            <person name="Elcheninov A.G."/>
            <person name="Khizhniak T.V."/>
            <person name="Kolganova T.V."/>
            <person name="Kublanov I.V."/>
        </authorList>
    </citation>
    <scope>NUCLEOTIDE SEQUENCE [LARGE SCALE GENOMIC DNA]</scope>
    <source>
        <strain evidence="2 3">AArc-curdl1</strain>
    </source>
</reference>
<feature type="compositionally biased region" description="Low complexity" evidence="1">
    <location>
        <begin position="32"/>
        <end position="43"/>
    </location>
</feature>
<proteinExistence type="predicted"/>
<sequence>MRRRALLAASGILVAPMAGCLGTIDGTGSACEPPESSEPTNEPGTGFPSIELLADESDRDHIAVATSILRHFDATGPARIEIVVQNTSDDRQQFTFLDWPPFPADTGFHSDGETGLFLAPEDGYQVNVPDEPADGCWHIADPPATSDVLTTVELDPCETISETYGLYHVTGDTCLKAGEYRFSVADVGAQGNEWGFTVLLE</sequence>
<dbReference type="Proteomes" id="UP001321047">
    <property type="component" value="Unassembled WGS sequence"/>
</dbReference>
<dbReference type="AlphaFoldDB" id="A0AAP3E5M3"/>
<organism evidence="2 3">
    <name type="scientific">Natronosalvus hydrolyticus</name>
    <dbReference type="NCBI Taxonomy" id="2979988"/>
    <lineage>
        <taxon>Archaea</taxon>
        <taxon>Methanobacteriati</taxon>
        <taxon>Methanobacteriota</taxon>
        <taxon>Stenosarchaea group</taxon>
        <taxon>Halobacteria</taxon>
        <taxon>Halobacteriales</taxon>
        <taxon>Natrialbaceae</taxon>
        <taxon>Natronosalvus</taxon>
    </lineage>
</organism>
<name>A0AAP3E5M3_9EURY</name>
<comment type="caution">
    <text evidence="2">The sequence shown here is derived from an EMBL/GenBank/DDBJ whole genome shotgun (WGS) entry which is preliminary data.</text>
</comment>
<gene>
    <name evidence="2" type="ORF">OB919_04160</name>
</gene>
<dbReference type="EMBL" id="JAOPJZ010000002">
    <property type="protein sequence ID" value="MCU4751180.1"/>
    <property type="molecule type" value="Genomic_DNA"/>
</dbReference>
<keyword evidence="3" id="KW-1185">Reference proteome</keyword>